<dbReference type="PROSITE" id="PS00028">
    <property type="entry name" value="ZINC_FINGER_C2H2_1"/>
    <property type="match status" value="1"/>
</dbReference>
<dbReference type="PROSITE" id="PS50157">
    <property type="entry name" value="ZINC_FINGER_C2H2_2"/>
    <property type="match status" value="1"/>
</dbReference>
<name>A0A4S2KN19_9HYME</name>
<dbReference type="AlphaFoldDB" id="A0A4S2KN19"/>
<evidence type="ECO:0000259" key="2">
    <source>
        <dbReference type="PROSITE" id="PS50157"/>
    </source>
</evidence>
<evidence type="ECO:0000313" key="3">
    <source>
        <dbReference type="EMBL" id="TGZ49389.1"/>
    </source>
</evidence>
<protein>
    <recommendedName>
        <fullName evidence="2">C2H2-type domain-containing protein</fullName>
    </recommendedName>
</protein>
<dbReference type="Gene3D" id="3.30.160.60">
    <property type="entry name" value="Classic Zinc Finger"/>
    <property type="match status" value="1"/>
</dbReference>
<dbReference type="GO" id="GO:0008270">
    <property type="term" value="F:zinc ion binding"/>
    <property type="evidence" value="ECO:0007669"/>
    <property type="project" value="UniProtKB-KW"/>
</dbReference>
<dbReference type="Pfam" id="PF00096">
    <property type="entry name" value="zf-C2H2"/>
    <property type="match status" value="1"/>
</dbReference>
<feature type="domain" description="C2H2-type" evidence="2">
    <location>
        <begin position="132"/>
        <end position="160"/>
    </location>
</feature>
<comment type="caution">
    <text evidence="3">The sequence shown here is derived from an EMBL/GenBank/DDBJ whole genome shotgun (WGS) entry which is preliminary data.</text>
</comment>
<dbReference type="Proteomes" id="UP000310200">
    <property type="component" value="Unassembled WGS sequence"/>
</dbReference>
<evidence type="ECO:0000313" key="4">
    <source>
        <dbReference type="Proteomes" id="UP000310200"/>
    </source>
</evidence>
<evidence type="ECO:0000256" key="1">
    <source>
        <dbReference type="PROSITE-ProRule" id="PRU00042"/>
    </source>
</evidence>
<proteinExistence type="predicted"/>
<dbReference type="EMBL" id="QBLH01002148">
    <property type="protein sequence ID" value="TGZ49389.1"/>
    <property type="molecule type" value="Genomic_DNA"/>
</dbReference>
<keyword evidence="1" id="KW-0479">Metal-binding</keyword>
<gene>
    <name evidence="3" type="ORF">DBV15_05002</name>
</gene>
<accession>A0A4S2KN19</accession>
<organism evidence="3 4">
    <name type="scientific">Temnothorax longispinosus</name>
    <dbReference type="NCBI Taxonomy" id="300112"/>
    <lineage>
        <taxon>Eukaryota</taxon>
        <taxon>Metazoa</taxon>
        <taxon>Ecdysozoa</taxon>
        <taxon>Arthropoda</taxon>
        <taxon>Hexapoda</taxon>
        <taxon>Insecta</taxon>
        <taxon>Pterygota</taxon>
        <taxon>Neoptera</taxon>
        <taxon>Endopterygota</taxon>
        <taxon>Hymenoptera</taxon>
        <taxon>Apocrita</taxon>
        <taxon>Aculeata</taxon>
        <taxon>Formicoidea</taxon>
        <taxon>Formicidae</taxon>
        <taxon>Myrmicinae</taxon>
        <taxon>Temnothorax</taxon>
    </lineage>
</organism>
<keyword evidence="1" id="KW-0862">Zinc</keyword>
<dbReference type="SMART" id="SM00355">
    <property type="entry name" value="ZnF_C2H2"/>
    <property type="match status" value="3"/>
</dbReference>
<keyword evidence="1" id="KW-0863">Zinc-finger</keyword>
<dbReference type="InterPro" id="IPR013087">
    <property type="entry name" value="Znf_C2H2_type"/>
</dbReference>
<keyword evidence="4" id="KW-1185">Reference proteome</keyword>
<sequence length="170" mass="19631">MSMSSESGESTDDAVASSPLDFDLVAIDMYLMHILSRHSSSSTPTPCSSTPESAEPTYECTDCGKTLSSTSLRECTQDPHRRLVHNEVQFSNCGVTDDKWKCNFCPKTFDSPKNLSYHNKFECRMRLRVSKFRCTFCHREFNQKCKLTQHLDNKHRRPMDYWNKLLAEEN</sequence>
<reference evidence="3 4" key="1">
    <citation type="journal article" date="2019" name="Philos. Trans. R. Soc. Lond., B, Biol. Sci.">
        <title>Ant behaviour and brain gene expression of defending hosts depend on the ecological success of the intruding social parasite.</title>
        <authorList>
            <person name="Kaur R."/>
            <person name="Stoldt M."/>
            <person name="Jongepier E."/>
            <person name="Feldmeyer B."/>
            <person name="Menzel F."/>
            <person name="Bornberg-Bauer E."/>
            <person name="Foitzik S."/>
        </authorList>
    </citation>
    <scope>NUCLEOTIDE SEQUENCE [LARGE SCALE GENOMIC DNA]</scope>
    <source>
        <tissue evidence="3">Whole body</tissue>
    </source>
</reference>